<accession>A0A0S2TFS5</accession>
<reference evidence="1" key="1">
    <citation type="submission" date="2015-10" db="EMBL/GenBank/DDBJ databases">
        <title>Description of Candidatus Tenderia electrophaga gen. nov, sp. nov., an Uncultivated Electroautotroph from a Biocathode Enrichment.</title>
        <authorList>
            <person name="Eddie B.J."/>
            <person name="Malanoski A.P."/>
            <person name="Wang Z."/>
            <person name="Hall R.J."/>
            <person name="Oh S.D."/>
            <person name="Heiner C."/>
            <person name="Lin B."/>
            <person name="Strycharz-Glaven S.M."/>
        </authorList>
    </citation>
    <scope>NUCLEOTIDE SEQUENCE [LARGE SCALE GENOMIC DNA]</scope>
    <source>
        <strain evidence="1">NRL1</strain>
    </source>
</reference>
<dbReference type="AlphaFoldDB" id="A0A0S2TFS5"/>
<evidence type="ECO:0008006" key="3">
    <source>
        <dbReference type="Google" id="ProtNLM"/>
    </source>
</evidence>
<keyword evidence="2" id="KW-1185">Reference proteome</keyword>
<evidence type="ECO:0000313" key="1">
    <source>
        <dbReference type="EMBL" id="ALP53956.1"/>
    </source>
</evidence>
<organism evidence="1 2">
    <name type="scientific">Candidatus Tenderia electrophaga</name>
    <dbReference type="NCBI Taxonomy" id="1748243"/>
    <lineage>
        <taxon>Bacteria</taxon>
        <taxon>Pseudomonadati</taxon>
        <taxon>Pseudomonadota</taxon>
        <taxon>Gammaproteobacteria</taxon>
        <taxon>Candidatus Tenderiales</taxon>
        <taxon>Candidatus Tenderiaceae</taxon>
        <taxon>Candidatus Tenderia</taxon>
    </lineage>
</organism>
<sequence>MTSALLLRPAVAGPGALFPEVIPLPNGFQPEGIAAGVGLNVYAGAIGDGAVVRAQVLTGEVEPVVPPQAGRSAAGLKFDLPYRRLFVSGGATGQAYVYDAGSGLELVSYQLGPASGSFINDVVITRRGAYFTDSFRPVLYRLPFSVGGALPTPSDAQEIALGGDFVQVPGAFNANGIAAIGAGKELLLINSTTGILYKVDPDTGVATEVDLGGATLNGGDGIWLRGHTLYVVQNALNQVTLVKLSGKYERGDVINVITSAALRFPTTVTGTGPYLYVVNARFNEVAPGTAGPTDEFEIVRLPRLR</sequence>
<dbReference type="EMBL" id="CP013099">
    <property type="protein sequence ID" value="ALP53956.1"/>
    <property type="molecule type" value="Genomic_DNA"/>
</dbReference>
<dbReference type="Gene3D" id="2.120.10.30">
    <property type="entry name" value="TolB, C-terminal domain"/>
    <property type="match status" value="1"/>
</dbReference>
<dbReference type="Proteomes" id="UP000055136">
    <property type="component" value="Chromosome"/>
</dbReference>
<evidence type="ECO:0000313" key="2">
    <source>
        <dbReference type="Proteomes" id="UP000055136"/>
    </source>
</evidence>
<dbReference type="InterPro" id="IPR011042">
    <property type="entry name" value="6-blade_b-propeller_TolB-like"/>
</dbReference>
<gene>
    <name evidence="1" type="ORF">Tel_12865</name>
</gene>
<dbReference type="SUPFAM" id="SSF63829">
    <property type="entry name" value="Calcium-dependent phosphotriesterase"/>
    <property type="match status" value="1"/>
</dbReference>
<name>A0A0S2TFS5_9GAMM</name>
<protein>
    <recommendedName>
        <fullName evidence="3">Superoxide dismutase</fullName>
    </recommendedName>
</protein>
<dbReference type="KEGG" id="tee:Tel_12865"/>
<proteinExistence type="predicted"/>